<dbReference type="Proteomes" id="UP000663929">
    <property type="component" value="Chromosome"/>
</dbReference>
<dbReference type="InterPro" id="IPR009081">
    <property type="entry name" value="PP-bd_ACP"/>
</dbReference>
<dbReference type="Gene3D" id="3.40.50.12780">
    <property type="entry name" value="N-terminal domain of ligase-like"/>
    <property type="match status" value="1"/>
</dbReference>
<name>A0A8A4TRL2_SULCO</name>
<dbReference type="InterPro" id="IPR036736">
    <property type="entry name" value="ACP-like_sf"/>
</dbReference>
<dbReference type="InterPro" id="IPR045851">
    <property type="entry name" value="AMP-bd_C_sf"/>
</dbReference>
<dbReference type="InterPro" id="IPR020845">
    <property type="entry name" value="AMP-binding_CS"/>
</dbReference>
<dbReference type="PANTHER" id="PTHR45527:SF1">
    <property type="entry name" value="FATTY ACID SYNTHASE"/>
    <property type="match status" value="1"/>
</dbReference>
<dbReference type="Gene3D" id="3.30.559.10">
    <property type="entry name" value="Chloramphenicol acetyltransferase-like domain"/>
    <property type="match status" value="2"/>
</dbReference>
<dbReference type="InterPro" id="IPR042099">
    <property type="entry name" value="ANL_N_sf"/>
</dbReference>
<accession>A0A8A4TRL2</accession>
<dbReference type="SUPFAM" id="SSF47336">
    <property type="entry name" value="ACP-like"/>
    <property type="match status" value="1"/>
</dbReference>
<dbReference type="GO" id="GO:0009366">
    <property type="term" value="C:enterobactin synthetase complex"/>
    <property type="evidence" value="ECO:0007669"/>
    <property type="project" value="TreeGrafter"/>
</dbReference>
<sequence length="1550" mass="172090">MEHIASRIAQLSPEKRALLEKELTRRRRAAALAKPNIPRREGSGPWPATVDQSAIWFFHQMDPATSAYNIGSGLRLHGMLDLELLARALDALVARHETLRLRLPAIDGRPYIEVVEQWNGPLEVLDLRDRPHPNKALQEEGTRLIREPFDLENGPLFRMPLLRITDDQWVLIAVLHHTITDWWTFQLFHRELFMLYAAFYEQEPPPFSPLPIQFVDWALWRERWLTGAEAEQQRAYWLERLEGAPIVFELPGDFARPPRPSQRGAREYFVLDETVLRAVREAGRRVDASSLVALLAATFAFLHRLSEADDILIGTPVSFDRNMEETRNLMGYLLNTVVFRGELHGDPDFNTLLERTRATVLGAFANKELPFRELVERMNPPRDMSRMPIYQVEFIYVSHEGELFSGHTRKSDFARNLPFSVEDYGLDRRTSPVDLQFSFLEGSRHIEVVLEYATDLFRAGTMARYARILANLIKRMLAAPETPISRLSLLSAEERTLVCEGWAEADAEWTRLIQPAEPGPCQTIGGMIEAAAARFGDRPAVVAGDETLTHAELQRQATNVAHHLIAQGVRPGDHVGVSLTRGPLLLPSLLGVLAAGAAYVPLDPAFPPHRLGFMARDANLRLILAERATRSCWDEGRHRCLDVATLLADPAEPARELPIPDPDTPAYLIYTSGSTGRPKGVLVPHRAVTAALRAQAALIDLSPIDRFLAVTTLSFDISAMELFLPLGHGATLVVADARTAADGSLLAEALEAHAITAMQATPATWRMMIDTGWTGKADLKVCSGGEALPADLAANLSTNNLGLWNLYGPTETTIWSAGTELAPGEPVTLGGSFPGERLAILDSHLEPLPPGLAGDLYISGEGLSLGYWRRPALTAAAFVPDPRGPAGARRYRTGDRATWDESGRVRFQGRGDGQVKLRGFRIETDEIRAHLLERSEIQDARVVIKELPGGPALAAYYLAERTPDAAVLRAHLAARVPGYMVPSFFVRLTRFPLTPNRKLDVSALPDPRPERSVSAAEVAVPRNDMERTLFAIWSSVLGSEAFGATDNFFEIGGHSLTATRIIARLREHHGMALSLERFFQLPTIADQARVLRRDGSKAQPPIPVAAPAESYPLSHAQRNLWLRDCMAQRTHPDEGTFSNNMVGAFRLVGAFDSHAFRLAWQALYRRHAALRTRFRFIGEEPRQVVLAQDQPWLEECVLGESTDAAAREAALTEHFREMAETAFDLERTTLLRLRVIEKRPCERLMVLCMHHLIGDGWSLNLLFQECAALYAFFKRGEGDAERLPLPRLRVQYHDYAVWQQGRSYERERAFWRARFPEAPRLMALPSDGQTGARAFSGGTVSGKIDAEVRAALGRLALRHEVSVAGVVLAAFKLLLAQLCGTEEVTVGVSAANRAHSDLDRVIGFFVNPILVRTTIPLDGALEDLLAEVAASLTQALDHSAFPFDLLVDELNPSRAGVGQPLFNVSFAYQNFAGTVETEGGGASLEGLSVEVVTELPLNTAKFDLTLFAYELDSGLELRFEYATRRFDEARIATYLTSLIRYLGQMASLAS</sequence>
<dbReference type="Gene3D" id="3.30.300.30">
    <property type="match status" value="1"/>
</dbReference>
<dbReference type="Gene3D" id="3.30.559.30">
    <property type="entry name" value="Nonribosomal peptide synthetase, condensation domain"/>
    <property type="match status" value="2"/>
</dbReference>
<dbReference type="Gene3D" id="1.10.1200.10">
    <property type="entry name" value="ACP-like"/>
    <property type="match status" value="1"/>
</dbReference>
<evidence type="ECO:0000313" key="5">
    <source>
        <dbReference type="EMBL" id="QTD51641.1"/>
    </source>
</evidence>
<dbReference type="EMBL" id="CP071793">
    <property type="protein sequence ID" value="QTD51641.1"/>
    <property type="molecule type" value="Genomic_DNA"/>
</dbReference>
<dbReference type="GO" id="GO:0009239">
    <property type="term" value="P:enterobactin biosynthetic process"/>
    <property type="evidence" value="ECO:0007669"/>
    <property type="project" value="TreeGrafter"/>
</dbReference>
<comment type="cofactor">
    <cofactor evidence="1">
        <name>pantetheine 4'-phosphate</name>
        <dbReference type="ChEBI" id="CHEBI:47942"/>
    </cofactor>
</comment>
<dbReference type="NCBIfam" id="TIGR01733">
    <property type="entry name" value="AA-adenyl-dom"/>
    <property type="match status" value="1"/>
</dbReference>
<dbReference type="GO" id="GO:0043041">
    <property type="term" value="P:amino acid activation for nonribosomal peptide biosynthetic process"/>
    <property type="evidence" value="ECO:0007669"/>
    <property type="project" value="TreeGrafter"/>
</dbReference>
<evidence type="ECO:0000256" key="3">
    <source>
        <dbReference type="ARBA" id="ARBA00022553"/>
    </source>
</evidence>
<evidence type="ECO:0000256" key="2">
    <source>
        <dbReference type="ARBA" id="ARBA00022450"/>
    </source>
</evidence>
<dbReference type="Pfam" id="PF00668">
    <property type="entry name" value="Condensation"/>
    <property type="match status" value="2"/>
</dbReference>
<dbReference type="SMART" id="SM00823">
    <property type="entry name" value="PKS_PP"/>
    <property type="match status" value="1"/>
</dbReference>
<gene>
    <name evidence="5" type="ORF">J3U87_04155</name>
</gene>
<dbReference type="PROSITE" id="PS00455">
    <property type="entry name" value="AMP_BINDING"/>
    <property type="match status" value="1"/>
</dbReference>
<evidence type="ECO:0000313" key="6">
    <source>
        <dbReference type="Proteomes" id="UP000663929"/>
    </source>
</evidence>
<reference evidence="5" key="1">
    <citation type="submission" date="2021-03" db="EMBL/GenBank/DDBJ databases">
        <title>Acanthopleuribacteraceae sp. M133.</title>
        <authorList>
            <person name="Wang G."/>
        </authorList>
    </citation>
    <scope>NUCLEOTIDE SEQUENCE</scope>
    <source>
        <strain evidence="5">M133</strain>
    </source>
</reference>
<dbReference type="GO" id="GO:0031177">
    <property type="term" value="F:phosphopantetheine binding"/>
    <property type="evidence" value="ECO:0007669"/>
    <property type="project" value="InterPro"/>
</dbReference>
<dbReference type="InterPro" id="IPR001242">
    <property type="entry name" value="Condensation_dom"/>
</dbReference>
<dbReference type="PROSITE" id="PS50075">
    <property type="entry name" value="CARRIER"/>
    <property type="match status" value="1"/>
</dbReference>
<feature type="domain" description="Carrier" evidence="4">
    <location>
        <begin position="1020"/>
        <end position="1095"/>
    </location>
</feature>
<keyword evidence="6" id="KW-1185">Reference proteome</keyword>
<dbReference type="Pfam" id="PF00501">
    <property type="entry name" value="AMP-binding"/>
    <property type="match status" value="1"/>
</dbReference>
<dbReference type="GO" id="GO:0005829">
    <property type="term" value="C:cytosol"/>
    <property type="evidence" value="ECO:0007669"/>
    <property type="project" value="TreeGrafter"/>
</dbReference>
<dbReference type="PROSITE" id="PS00012">
    <property type="entry name" value="PHOSPHOPANTETHEINE"/>
    <property type="match status" value="1"/>
</dbReference>
<keyword evidence="3" id="KW-0597">Phosphoprotein</keyword>
<dbReference type="SUPFAM" id="SSF52777">
    <property type="entry name" value="CoA-dependent acyltransferases"/>
    <property type="match status" value="4"/>
</dbReference>
<dbReference type="CDD" id="cd19531">
    <property type="entry name" value="LCL_NRPS-like"/>
    <property type="match status" value="2"/>
</dbReference>
<proteinExistence type="predicted"/>
<evidence type="ECO:0000259" key="4">
    <source>
        <dbReference type="PROSITE" id="PS50075"/>
    </source>
</evidence>
<organism evidence="5 6">
    <name type="scientific">Sulfidibacter corallicola</name>
    <dbReference type="NCBI Taxonomy" id="2818388"/>
    <lineage>
        <taxon>Bacteria</taxon>
        <taxon>Pseudomonadati</taxon>
        <taxon>Acidobacteriota</taxon>
        <taxon>Holophagae</taxon>
        <taxon>Acanthopleuribacterales</taxon>
        <taxon>Acanthopleuribacteraceae</taxon>
        <taxon>Sulfidibacter</taxon>
    </lineage>
</organism>
<evidence type="ECO:0000256" key="1">
    <source>
        <dbReference type="ARBA" id="ARBA00001957"/>
    </source>
</evidence>
<dbReference type="InterPro" id="IPR006162">
    <property type="entry name" value="Ppantetheine_attach_site"/>
</dbReference>
<dbReference type="KEGG" id="scor:J3U87_04155"/>
<dbReference type="PANTHER" id="PTHR45527">
    <property type="entry name" value="NONRIBOSOMAL PEPTIDE SYNTHETASE"/>
    <property type="match status" value="1"/>
</dbReference>
<protein>
    <submittedName>
        <fullName evidence="5">Amino acid adenylation domain-containing protein</fullName>
    </submittedName>
</protein>
<dbReference type="Pfam" id="PF00550">
    <property type="entry name" value="PP-binding"/>
    <property type="match status" value="1"/>
</dbReference>
<dbReference type="InterPro" id="IPR023213">
    <property type="entry name" value="CAT-like_dom_sf"/>
</dbReference>
<dbReference type="InterPro" id="IPR010071">
    <property type="entry name" value="AA_adenyl_dom"/>
</dbReference>
<dbReference type="InterPro" id="IPR000873">
    <property type="entry name" value="AMP-dep_synth/lig_dom"/>
</dbReference>
<dbReference type="InterPro" id="IPR020806">
    <property type="entry name" value="PKS_PP-bd"/>
</dbReference>
<dbReference type="FunFam" id="1.10.1200.10:FF:000005">
    <property type="entry name" value="Nonribosomal peptide synthetase 1"/>
    <property type="match status" value="1"/>
</dbReference>
<dbReference type="RefSeq" id="WP_237381768.1">
    <property type="nucleotide sequence ID" value="NZ_CP071793.1"/>
</dbReference>
<keyword evidence="2" id="KW-0596">Phosphopantetheine</keyword>
<dbReference type="SUPFAM" id="SSF56801">
    <property type="entry name" value="Acetyl-CoA synthetase-like"/>
    <property type="match status" value="1"/>
</dbReference>
<dbReference type="GO" id="GO:0047527">
    <property type="term" value="F:2,3-dihydroxybenzoate-serine ligase activity"/>
    <property type="evidence" value="ECO:0007669"/>
    <property type="project" value="TreeGrafter"/>
</dbReference>